<proteinExistence type="predicted"/>
<dbReference type="EMBL" id="FOOC01000016">
    <property type="protein sequence ID" value="SFF64532.1"/>
    <property type="molecule type" value="Genomic_DNA"/>
</dbReference>
<dbReference type="InterPro" id="IPR041633">
    <property type="entry name" value="Polbeta"/>
</dbReference>
<dbReference type="OrthoDB" id="9793109at2"/>
<dbReference type="InterPro" id="IPR043519">
    <property type="entry name" value="NT_sf"/>
</dbReference>
<dbReference type="PANTHER" id="PTHR43852">
    <property type="entry name" value="NUCLEOTIDYLTRANSFERASE"/>
    <property type="match status" value="1"/>
</dbReference>
<dbReference type="STRING" id="1076937.SAMN04488120_11627"/>
<dbReference type="Gene3D" id="3.30.460.10">
    <property type="entry name" value="Beta Polymerase, domain 2"/>
    <property type="match status" value="1"/>
</dbReference>
<gene>
    <name evidence="2" type="ORF">SAMN04488120_11627</name>
</gene>
<dbReference type="PANTHER" id="PTHR43852:SF2">
    <property type="entry name" value="PROTEIN ADENYLYLTRANSFERASE MNTA"/>
    <property type="match status" value="1"/>
</dbReference>
<evidence type="ECO:0000259" key="1">
    <source>
        <dbReference type="Pfam" id="PF18765"/>
    </source>
</evidence>
<dbReference type="RefSeq" id="WP_091535545.1">
    <property type="nucleotide sequence ID" value="NZ_FOOC01000016.1"/>
</dbReference>
<dbReference type="CDD" id="cd05403">
    <property type="entry name" value="NT_KNTase_like"/>
    <property type="match status" value="1"/>
</dbReference>
<accession>A0A1I2KBS4</accession>
<dbReference type="InterPro" id="IPR052930">
    <property type="entry name" value="TA_antitoxin_MntA"/>
</dbReference>
<dbReference type="SUPFAM" id="SSF81301">
    <property type="entry name" value="Nucleotidyltransferase"/>
    <property type="match status" value="1"/>
</dbReference>
<evidence type="ECO:0000313" key="2">
    <source>
        <dbReference type="EMBL" id="SFF64532.1"/>
    </source>
</evidence>
<reference evidence="2 3" key="1">
    <citation type="submission" date="2016-10" db="EMBL/GenBank/DDBJ databases">
        <authorList>
            <person name="de Groot N.N."/>
        </authorList>
    </citation>
    <scope>NUCLEOTIDE SEQUENCE [LARGE SCALE GENOMIC DNA]</scope>
    <source>
        <strain evidence="2 3">DSM 23609</strain>
    </source>
</reference>
<feature type="domain" description="Polymerase beta nucleotidyltransferase" evidence="1">
    <location>
        <begin position="21"/>
        <end position="99"/>
    </location>
</feature>
<evidence type="ECO:0000313" key="3">
    <source>
        <dbReference type="Proteomes" id="UP000199771"/>
    </source>
</evidence>
<organism evidence="2 3">
    <name type="scientific">Fontimonas thermophila</name>
    <dbReference type="NCBI Taxonomy" id="1076937"/>
    <lineage>
        <taxon>Bacteria</taxon>
        <taxon>Pseudomonadati</taxon>
        <taxon>Pseudomonadota</taxon>
        <taxon>Gammaproteobacteria</taxon>
        <taxon>Nevskiales</taxon>
        <taxon>Nevskiaceae</taxon>
        <taxon>Fontimonas</taxon>
    </lineage>
</organism>
<protein>
    <submittedName>
        <fullName evidence="2">Nucleotidyltransferase domain-containing protein</fullName>
    </submittedName>
</protein>
<keyword evidence="2" id="KW-0808">Transferase</keyword>
<name>A0A1I2KBS4_9GAMM</name>
<dbReference type="AlphaFoldDB" id="A0A1I2KBS4"/>
<sequence>MAELPRVIEEVGRALAARLPQAWAIYAFGSLARGDARPDSDLDLAVLLPPGARLRDKLGLIAELSRLAGREVDLVDLREANLDLVHQVLREGQTLRITNESEVLGWEAERMSAYADFNPRRRDIVDHYLRQTLRGPA</sequence>
<dbReference type="Pfam" id="PF18765">
    <property type="entry name" value="Polbeta"/>
    <property type="match status" value="1"/>
</dbReference>
<keyword evidence="3" id="KW-1185">Reference proteome</keyword>
<dbReference type="NCBIfam" id="NF047752">
    <property type="entry name" value="MntA_antitoxin"/>
    <property type="match status" value="1"/>
</dbReference>
<dbReference type="Proteomes" id="UP000199771">
    <property type="component" value="Unassembled WGS sequence"/>
</dbReference>
<dbReference type="GO" id="GO:0016740">
    <property type="term" value="F:transferase activity"/>
    <property type="evidence" value="ECO:0007669"/>
    <property type="project" value="UniProtKB-KW"/>
</dbReference>